<dbReference type="AlphaFoldDB" id="A0A6J3UZ15"/>
<dbReference type="EMBL" id="KX290734">
    <property type="protein sequence ID" value="ARX75541.1"/>
    <property type="molecule type" value="Genomic_DNA"/>
</dbReference>
<sequence length="41" mass="5015">MHFLRLDSREFDFIQAVFFKAFFRGDFSCRGRMISKHPLFL</sequence>
<organism evidence="1">
    <name type="scientific">Helicobacter pylori</name>
    <name type="common">Campylobacter pylori</name>
    <dbReference type="NCBI Taxonomy" id="210"/>
    <lineage>
        <taxon>Bacteria</taxon>
        <taxon>Pseudomonadati</taxon>
        <taxon>Campylobacterota</taxon>
        <taxon>Epsilonproteobacteria</taxon>
        <taxon>Campylobacterales</taxon>
        <taxon>Helicobacteraceae</taxon>
        <taxon>Helicobacter</taxon>
    </lineage>
</organism>
<reference evidence="1" key="1">
    <citation type="submission" date="2016-05" db="EMBL/GenBank/DDBJ databases">
        <title>Evolution of the cag Pathogenicity Island in Helicobacter pylori Reveals Additional Ancient Human Migrations.</title>
        <authorList>
            <person name="Perkins T.T."/>
            <person name="Tay C.Y."/>
            <person name="Peters F."/>
            <person name="Webberley M.K."/>
            <person name="Lu W."/>
            <person name="Marshall B.J."/>
            <person name="Wise M.J."/>
        </authorList>
    </citation>
    <scope>NUCLEOTIDE SEQUENCE</scope>
    <source>
        <strain evidence="1">AusabrP63</strain>
    </source>
</reference>
<proteinExistence type="predicted"/>
<evidence type="ECO:0000313" key="1">
    <source>
        <dbReference type="EMBL" id="ARX75541.1"/>
    </source>
</evidence>
<protein>
    <submittedName>
        <fullName evidence="1">Uncharacterized protein</fullName>
    </submittedName>
</protein>
<accession>A0A6J3UZ15</accession>
<name>A0A6J3UZ15_HELPX</name>